<feature type="transmembrane region" description="Helical" evidence="1">
    <location>
        <begin position="222"/>
        <end position="245"/>
    </location>
</feature>
<feature type="transmembrane region" description="Helical" evidence="1">
    <location>
        <begin position="62"/>
        <end position="83"/>
    </location>
</feature>
<organism evidence="2 3">
    <name type="scientific">Dulcicalothrix desertica PCC 7102</name>
    <dbReference type="NCBI Taxonomy" id="232991"/>
    <lineage>
        <taxon>Bacteria</taxon>
        <taxon>Bacillati</taxon>
        <taxon>Cyanobacteriota</taxon>
        <taxon>Cyanophyceae</taxon>
        <taxon>Nostocales</taxon>
        <taxon>Calotrichaceae</taxon>
        <taxon>Dulcicalothrix</taxon>
    </lineage>
</organism>
<evidence type="ECO:0000313" key="2">
    <source>
        <dbReference type="EMBL" id="RUS98494.1"/>
    </source>
</evidence>
<protein>
    <recommendedName>
        <fullName evidence="4">TIGR00341 family protein</fullName>
    </recommendedName>
</protein>
<keyword evidence="1" id="KW-1133">Transmembrane helix</keyword>
<feature type="transmembrane region" description="Helical" evidence="1">
    <location>
        <begin position="191"/>
        <end position="216"/>
    </location>
</feature>
<keyword evidence="3" id="KW-1185">Reference proteome</keyword>
<accession>A0A433UX88</accession>
<sequence>MINSTSKLIENFLHQRVEAIELEQLQTELLEESTPSLAYLILTIGSCTIATLGLITNSAAVIIGAMVIAPLMLPIRGLALGALTGNIILFRRGLIAIVLGTLLSIGLAYNLELLVKISAFDTEVLSRSKPTLLDLAIALTAGSISGYAKVKPEISGSLVGTAIAVALMPPICVIGLGLAQANWSLSKGAAILYLTNLLGITLACMLTFLIMGYSPIKRAGTALFWTLLLTSILLLPLSVSFAQLIQQTNLETSLKNALLTKTITFQRLELLKTNINWLTNPPQARLTVRTKVPVTPKQVGLLEDFVQKEMGQPLTLIFEISQVQEVRKK</sequence>
<evidence type="ECO:0008006" key="4">
    <source>
        <dbReference type="Google" id="ProtNLM"/>
    </source>
</evidence>
<keyword evidence="1" id="KW-0812">Transmembrane</keyword>
<feature type="transmembrane region" description="Helical" evidence="1">
    <location>
        <begin position="154"/>
        <end position="179"/>
    </location>
</feature>
<reference evidence="2" key="2">
    <citation type="journal article" date="2019" name="Genome Biol. Evol.">
        <title>Day and night: Metabolic profiles and evolutionary relationships of six axenic non-marine cyanobacteria.</title>
        <authorList>
            <person name="Will S.E."/>
            <person name="Henke P."/>
            <person name="Boedeker C."/>
            <person name="Huang S."/>
            <person name="Brinkmann H."/>
            <person name="Rohde M."/>
            <person name="Jarek M."/>
            <person name="Friedl T."/>
            <person name="Seufert S."/>
            <person name="Schumacher M."/>
            <person name="Overmann J."/>
            <person name="Neumann-Schaal M."/>
            <person name="Petersen J."/>
        </authorList>
    </citation>
    <scope>NUCLEOTIDE SEQUENCE [LARGE SCALE GENOMIC DNA]</scope>
    <source>
        <strain evidence="2">PCC 7102</strain>
    </source>
</reference>
<dbReference type="EMBL" id="RSCL01000029">
    <property type="protein sequence ID" value="RUS98494.1"/>
    <property type="molecule type" value="Genomic_DNA"/>
</dbReference>
<feature type="transmembrane region" description="Helical" evidence="1">
    <location>
        <begin position="89"/>
        <end position="111"/>
    </location>
</feature>
<keyword evidence="1" id="KW-0472">Membrane</keyword>
<dbReference type="InterPro" id="IPR005240">
    <property type="entry name" value="DUF389"/>
</dbReference>
<dbReference type="RefSeq" id="WP_127086169.1">
    <property type="nucleotide sequence ID" value="NZ_RSCL01000029.1"/>
</dbReference>
<dbReference type="AlphaFoldDB" id="A0A433UX88"/>
<dbReference type="OrthoDB" id="9790659at2"/>
<gene>
    <name evidence="2" type="ORF">DSM106972_081230</name>
</gene>
<comment type="caution">
    <text evidence="2">The sequence shown here is derived from an EMBL/GenBank/DDBJ whole genome shotgun (WGS) entry which is preliminary data.</text>
</comment>
<proteinExistence type="predicted"/>
<feature type="transmembrane region" description="Helical" evidence="1">
    <location>
        <begin position="37"/>
        <end position="55"/>
    </location>
</feature>
<dbReference type="PANTHER" id="PTHR20992">
    <property type="entry name" value="AT15442P-RELATED"/>
    <property type="match status" value="1"/>
</dbReference>
<dbReference type="PANTHER" id="PTHR20992:SF9">
    <property type="entry name" value="AT15442P-RELATED"/>
    <property type="match status" value="1"/>
</dbReference>
<evidence type="ECO:0000313" key="3">
    <source>
        <dbReference type="Proteomes" id="UP000271624"/>
    </source>
</evidence>
<evidence type="ECO:0000256" key="1">
    <source>
        <dbReference type="SAM" id="Phobius"/>
    </source>
</evidence>
<reference evidence="2" key="1">
    <citation type="submission" date="2018-12" db="EMBL/GenBank/DDBJ databases">
        <authorList>
            <person name="Will S."/>
            <person name="Neumann-Schaal M."/>
            <person name="Henke P."/>
        </authorList>
    </citation>
    <scope>NUCLEOTIDE SEQUENCE</scope>
    <source>
        <strain evidence="2">PCC 7102</strain>
    </source>
</reference>
<name>A0A433UX88_9CYAN</name>
<dbReference type="Pfam" id="PF04087">
    <property type="entry name" value="DUF389"/>
    <property type="match status" value="1"/>
</dbReference>
<dbReference type="Proteomes" id="UP000271624">
    <property type="component" value="Unassembled WGS sequence"/>
</dbReference>